<dbReference type="AlphaFoldDB" id="Q3SLJ0"/>
<evidence type="ECO:0000256" key="1">
    <source>
        <dbReference type="ARBA" id="ARBA00004429"/>
    </source>
</evidence>
<dbReference type="HOGENOM" id="CLU_1676943_0_0_4"/>
<keyword evidence="7 9" id="KW-0472">Membrane</keyword>
<evidence type="ECO:0000256" key="4">
    <source>
        <dbReference type="ARBA" id="ARBA00022519"/>
    </source>
</evidence>
<reference evidence="11 12" key="1">
    <citation type="journal article" date="2006" name="J. Bacteriol.">
        <title>The genome sequence of the obligately chemolithoautotrophic, facultatively anaerobic bacterium Thiobacillus denitrificans.</title>
        <authorList>
            <person name="Beller H.R."/>
            <person name="Chain P.S."/>
            <person name="Letain T.E."/>
            <person name="Chakicherla A."/>
            <person name="Larimer F.W."/>
            <person name="Richardson P.M."/>
            <person name="Coleman M.A."/>
            <person name="Wood A.P."/>
            <person name="Kelly D.P."/>
        </authorList>
    </citation>
    <scope>NUCLEOTIDE SEQUENCE [LARGE SCALE GENOMIC DNA]</scope>
    <source>
        <strain evidence="11 12">ATCC 25259</strain>
    </source>
</reference>
<keyword evidence="12" id="KW-1185">Reference proteome</keyword>
<dbReference type="InterPro" id="IPR055348">
    <property type="entry name" value="DctQ"/>
</dbReference>
<evidence type="ECO:0000256" key="9">
    <source>
        <dbReference type="RuleBase" id="RU369079"/>
    </source>
</evidence>
<keyword evidence="4 9" id="KW-0997">Cell inner membrane</keyword>
<evidence type="ECO:0000313" key="12">
    <source>
        <dbReference type="Proteomes" id="UP000008291"/>
    </source>
</evidence>
<dbReference type="GO" id="GO:0005886">
    <property type="term" value="C:plasma membrane"/>
    <property type="evidence" value="ECO:0007669"/>
    <property type="project" value="UniProtKB-SubCell"/>
</dbReference>
<keyword evidence="5 9" id="KW-0812">Transmembrane</keyword>
<evidence type="ECO:0000256" key="3">
    <source>
        <dbReference type="ARBA" id="ARBA00022475"/>
    </source>
</evidence>
<dbReference type="Pfam" id="PF04290">
    <property type="entry name" value="DctQ"/>
    <property type="match status" value="1"/>
</dbReference>
<evidence type="ECO:0000256" key="6">
    <source>
        <dbReference type="ARBA" id="ARBA00022989"/>
    </source>
</evidence>
<feature type="transmembrane region" description="Helical" evidence="9">
    <location>
        <begin position="98"/>
        <end position="117"/>
    </location>
</feature>
<dbReference type="STRING" id="292415.Tbd_0467"/>
<dbReference type="InterPro" id="IPR007387">
    <property type="entry name" value="TRAP_DctQ"/>
</dbReference>
<organism evidence="11 12">
    <name type="scientific">Thiobacillus denitrificans (strain ATCC 25259 / T1)</name>
    <dbReference type="NCBI Taxonomy" id="292415"/>
    <lineage>
        <taxon>Bacteria</taxon>
        <taxon>Pseudomonadati</taxon>
        <taxon>Pseudomonadota</taxon>
        <taxon>Betaproteobacteria</taxon>
        <taxon>Nitrosomonadales</taxon>
        <taxon>Thiobacillaceae</taxon>
        <taxon>Thiobacillus</taxon>
    </lineage>
</organism>
<accession>Q3SLJ0</accession>
<dbReference type="Proteomes" id="UP000008291">
    <property type="component" value="Chromosome"/>
</dbReference>
<dbReference type="eggNOG" id="COG3090">
    <property type="taxonomic scope" value="Bacteria"/>
</dbReference>
<evidence type="ECO:0000256" key="7">
    <source>
        <dbReference type="ARBA" id="ARBA00023136"/>
    </source>
</evidence>
<feature type="transmembrane region" description="Helical" evidence="9">
    <location>
        <begin position="129"/>
        <end position="150"/>
    </location>
</feature>
<evidence type="ECO:0000313" key="11">
    <source>
        <dbReference type="EMBL" id="AAZ96420.1"/>
    </source>
</evidence>
<comment type="subunit">
    <text evidence="9">The complex comprises the extracytoplasmic solute receptor protein and the two transmembrane proteins.</text>
</comment>
<name>Q3SLJ0_THIDA</name>
<evidence type="ECO:0000259" key="10">
    <source>
        <dbReference type="Pfam" id="PF04290"/>
    </source>
</evidence>
<dbReference type="RefSeq" id="WP_011310979.1">
    <property type="nucleotide sequence ID" value="NC_007404.1"/>
</dbReference>
<dbReference type="OrthoDB" id="5567560at2"/>
<comment type="subcellular location">
    <subcellularLocation>
        <location evidence="1 9">Cell inner membrane</location>
        <topology evidence="1 9">Multi-pass membrane protein</topology>
    </subcellularLocation>
</comment>
<dbReference type="EMBL" id="CP000116">
    <property type="protein sequence ID" value="AAZ96420.1"/>
    <property type="molecule type" value="Genomic_DNA"/>
</dbReference>
<dbReference type="PANTHER" id="PTHR35011:SF2">
    <property type="entry name" value="2,3-DIKETO-L-GULONATE TRAP TRANSPORTER SMALL PERMEASE PROTEIN YIAM"/>
    <property type="match status" value="1"/>
</dbReference>
<comment type="function">
    <text evidence="9">Part of the tripartite ATP-independent periplasmic (TRAP) transport system.</text>
</comment>
<evidence type="ECO:0000256" key="8">
    <source>
        <dbReference type="ARBA" id="ARBA00038436"/>
    </source>
</evidence>
<feature type="domain" description="Tripartite ATP-independent periplasmic transporters DctQ component" evidence="10">
    <location>
        <begin position="30"/>
        <end position="153"/>
    </location>
</feature>
<proteinExistence type="inferred from homology"/>
<keyword evidence="2 9" id="KW-0813">Transport</keyword>
<dbReference type="GO" id="GO:0015740">
    <property type="term" value="P:C4-dicarboxylate transport"/>
    <property type="evidence" value="ECO:0007669"/>
    <property type="project" value="TreeGrafter"/>
</dbReference>
<comment type="similarity">
    <text evidence="8 9">Belongs to the TRAP transporter small permease family.</text>
</comment>
<feature type="transmembrane region" description="Helical" evidence="9">
    <location>
        <begin position="58"/>
        <end position="77"/>
    </location>
</feature>
<sequence>MPRLLGALRQLERALTRLELGVALLAFAAMLALSLADIVGRNLLHATVPAGDVVLRHLVLWVALPGAALAAAAGRHLHLDPANLAAWPRWRRLSAIPVNLVAAVVCTFLARAAWAFWLDEWRHPSGQAWLAWLSLILPAAFALLTLHFLLRAVLARDVKTP</sequence>
<feature type="transmembrane region" description="Helical" evidence="9">
    <location>
        <begin position="20"/>
        <end position="38"/>
    </location>
</feature>
<evidence type="ECO:0000256" key="2">
    <source>
        <dbReference type="ARBA" id="ARBA00022448"/>
    </source>
</evidence>
<dbReference type="KEGG" id="tbd:Tbd_0467"/>
<dbReference type="PANTHER" id="PTHR35011">
    <property type="entry name" value="2,3-DIKETO-L-GULONATE TRAP TRANSPORTER SMALL PERMEASE PROTEIN YIAM"/>
    <property type="match status" value="1"/>
</dbReference>
<keyword evidence="6 9" id="KW-1133">Transmembrane helix</keyword>
<keyword evidence="3" id="KW-1003">Cell membrane</keyword>
<gene>
    <name evidence="11" type="ordered locus">Tbd_0467</name>
</gene>
<protein>
    <recommendedName>
        <fullName evidence="9">TRAP transporter small permease protein</fullName>
    </recommendedName>
</protein>
<dbReference type="GO" id="GO:0022857">
    <property type="term" value="F:transmembrane transporter activity"/>
    <property type="evidence" value="ECO:0007669"/>
    <property type="project" value="UniProtKB-UniRule"/>
</dbReference>
<evidence type="ECO:0000256" key="5">
    <source>
        <dbReference type="ARBA" id="ARBA00022692"/>
    </source>
</evidence>